<keyword evidence="3" id="KW-1185">Reference proteome</keyword>
<reference evidence="2 3" key="1">
    <citation type="submission" date="2021-01" db="EMBL/GenBank/DDBJ databases">
        <title>Genomic Encyclopedia of Type Strains, Phase IV (KMG-IV): sequencing the most valuable type-strain genomes for metagenomic binning, comparative biology and taxonomic classification.</title>
        <authorList>
            <person name="Goeker M."/>
        </authorList>
    </citation>
    <scope>NUCLEOTIDE SEQUENCE [LARGE SCALE GENOMIC DNA]</scope>
    <source>
        <strain evidence="2 3">DSM 24834</strain>
    </source>
</reference>
<organism evidence="2 3">
    <name type="scientific">Rossellomorea pakistanensis</name>
    <dbReference type="NCBI Taxonomy" id="992288"/>
    <lineage>
        <taxon>Bacteria</taxon>
        <taxon>Bacillati</taxon>
        <taxon>Bacillota</taxon>
        <taxon>Bacilli</taxon>
        <taxon>Bacillales</taxon>
        <taxon>Bacillaceae</taxon>
        <taxon>Rossellomorea</taxon>
    </lineage>
</organism>
<accession>A0ABS2N9T5</accession>
<keyword evidence="1" id="KW-0812">Transmembrane</keyword>
<dbReference type="Proteomes" id="UP001646157">
    <property type="component" value="Unassembled WGS sequence"/>
</dbReference>
<sequence length="34" mass="3883">MFVYLYHKMNKTQQKATIATTVTFLVAGVALFFV</sequence>
<evidence type="ECO:0000313" key="2">
    <source>
        <dbReference type="EMBL" id="MBM7584615.1"/>
    </source>
</evidence>
<keyword evidence="1" id="KW-0472">Membrane</keyword>
<protein>
    <submittedName>
        <fullName evidence="2">Uncharacterized protein</fullName>
    </submittedName>
</protein>
<gene>
    <name evidence="2" type="ORF">JOC86_001152</name>
</gene>
<feature type="transmembrane region" description="Helical" evidence="1">
    <location>
        <begin position="16"/>
        <end position="33"/>
    </location>
</feature>
<evidence type="ECO:0000256" key="1">
    <source>
        <dbReference type="SAM" id="Phobius"/>
    </source>
</evidence>
<dbReference type="EMBL" id="JAFBDZ010000001">
    <property type="protein sequence ID" value="MBM7584615.1"/>
    <property type="molecule type" value="Genomic_DNA"/>
</dbReference>
<comment type="caution">
    <text evidence="2">The sequence shown here is derived from an EMBL/GenBank/DDBJ whole genome shotgun (WGS) entry which is preliminary data.</text>
</comment>
<evidence type="ECO:0000313" key="3">
    <source>
        <dbReference type="Proteomes" id="UP001646157"/>
    </source>
</evidence>
<proteinExistence type="predicted"/>
<name>A0ABS2N9T5_9BACI</name>
<keyword evidence="1" id="KW-1133">Transmembrane helix</keyword>